<proteinExistence type="predicted"/>
<evidence type="ECO:0000256" key="1">
    <source>
        <dbReference type="SAM" id="SignalP"/>
    </source>
</evidence>
<dbReference type="RefSeq" id="XP_016969464.1">
    <property type="nucleotide sequence ID" value="XM_017113975.1"/>
</dbReference>
<keyword evidence="1" id="KW-0732">Signal</keyword>
<dbReference type="SUPFAM" id="SSF47565">
    <property type="entry name" value="Insect pheromone/odorant-binding proteins"/>
    <property type="match status" value="1"/>
</dbReference>
<sequence length="120" mass="13912">MVLLISVFLISTIVLAAADLKPPIYSYTWSCAEIHKVPGEEAKDITMRYKIKNETANVKCFLKCYLDRSKALDKIRERLENLKHKHNCDSIKNNDKCVESFEKFKCFIKIEEKVRELGNG</sequence>
<accession>A0A6P4DZD3</accession>
<organism evidence="4">
    <name type="scientific">Drosophila rhopaloa</name>
    <name type="common">Fruit fly</name>
    <dbReference type="NCBI Taxonomy" id="1041015"/>
    <lineage>
        <taxon>Eukaryota</taxon>
        <taxon>Metazoa</taxon>
        <taxon>Ecdysozoa</taxon>
        <taxon>Arthropoda</taxon>
        <taxon>Hexapoda</taxon>
        <taxon>Insecta</taxon>
        <taxon>Pterygota</taxon>
        <taxon>Neoptera</taxon>
        <taxon>Endopterygota</taxon>
        <taxon>Diptera</taxon>
        <taxon>Brachycera</taxon>
        <taxon>Muscomorpha</taxon>
        <taxon>Ephydroidea</taxon>
        <taxon>Drosophilidae</taxon>
        <taxon>Drosophila</taxon>
        <taxon>Sophophora</taxon>
    </lineage>
</organism>
<gene>
    <name evidence="4" type="primary">LOC108037412</name>
    <name evidence="2" type="synonym">108037412</name>
</gene>
<feature type="chain" id="PRO_5028444845" evidence="1">
    <location>
        <begin position="19"/>
        <end position="120"/>
    </location>
</feature>
<dbReference type="OrthoDB" id="7860313at2759"/>
<name>A0A6P4DZD3_DRORH</name>
<dbReference type="AlphaFoldDB" id="A0A6P4DZD3"/>
<dbReference type="InterPro" id="IPR036728">
    <property type="entry name" value="PBP_GOBP_sf"/>
</dbReference>
<dbReference type="Proteomes" id="UP001652680">
    <property type="component" value="Unassembled WGS sequence"/>
</dbReference>
<dbReference type="GO" id="GO:0005549">
    <property type="term" value="F:odorant binding"/>
    <property type="evidence" value="ECO:0007669"/>
    <property type="project" value="InterPro"/>
</dbReference>
<evidence type="ECO:0000313" key="2">
    <source>
        <dbReference type="EnsemblMetazoa" id="XP_016969464.1"/>
    </source>
</evidence>
<dbReference type="EnsemblMetazoa" id="XM_017113975.1">
    <property type="protein sequence ID" value="XP_016969464.1"/>
    <property type="gene ID" value="LOC108037412"/>
</dbReference>
<dbReference type="GeneID" id="108037412"/>
<reference evidence="4" key="2">
    <citation type="submission" date="2025-04" db="UniProtKB">
        <authorList>
            <consortium name="RefSeq"/>
        </authorList>
    </citation>
    <scope>IDENTIFICATION</scope>
</reference>
<feature type="signal peptide" evidence="1">
    <location>
        <begin position="1"/>
        <end position="18"/>
    </location>
</feature>
<protein>
    <submittedName>
        <fullName evidence="4">Uncharacterized protein LOC108037412</fullName>
    </submittedName>
</protein>
<reference evidence="3" key="1">
    <citation type="journal article" date="2021" name="Elife">
        <title>Highly contiguous assemblies of 101 drosophilid genomes.</title>
        <authorList>
            <person name="Kim B.Y."/>
            <person name="Wang J.R."/>
            <person name="Miller D.E."/>
            <person name="Barmina O."/>
            <person name="Delaney E."/>
            <person name="Thompson A."/>
            <person name="Comeault A.A."/>
            <person name="Peede D."/>
            <person name="D'Agostino E.R."/>
            <person name="Pelaez J."/>
            <person name="Aguilar J.M."/>
            <person name="Haji D."/>
            <person name="Matsunaga T."/>
            <person name="Armstrong E.E."/>
            <person name="Zych M."/>
            <person name="Ogawa Y."/>
            <person name="Stamenkovic-Radak M."/>
            <person name="Jelic M."/>
            <person name="Veselinovic M.S."/>
            <person name="Tanaskovic M."/>
            <person name="Eric P."/>
            <person name="Gao J.J."/>
            <person name="Katoh T.K."/>
            <person name="Toda M.J."/>
            <person name="Watabe H."/>
            <person name="Watada M."/>
            <person name="Davis J.S."/>
            <person name="Moyle L.C."/>
            <person name="Manoli G."/>
            <person name="Bertolini E."/>
            <person name="Kostal V."/>
            <person name="Hawley R.S."/>
            <person name="Takahashi A."/>
            <person name="Jones C.D."/>
            <person name="Price D.K."/>
            <person name="Whiteman N."/>
            <person name="Kopp A."/>
            <person name="Matute D.R."/>
            <person name="Petrov D.A."/>
        </authorList>
    </citation>
    <scope>NUCLEOTIDE SEQUENCE [LARGE SCALE GENOMIC DNA]</scope>
</reference>
<evidence type="ECO:0000313" key="4">
    <source>
        <dbReference type="RefSeq" id="XP_016969464.1"/>
    </source>
</evidence>
<reference evidence="2" key="3">
    <citation type="submission" date="2025-05" db="UniProtKB">
        <authorList>
            <consortium name="EnsemblMetazoa"/>
        </authorList>
    </citation>
    <scope>IDENTIFICATION</scope>
</reference>
<dbReference type="Gene3D" id="1.10.238.20">
    <property type="entry name" value="Pheromone/general odorant binding protein domain"/>
    <property type="match status" value="1"/>
</dbReference>
<keyword evidence="3" id="KW-1185">Reference proteome</keyword>
<evidence type="ECO:0000313" key="3">
    <source>
        <dbReference type="Proteomes" id="UP001652680"/>
    </source>
</evidence>